<protein>
    <submittedName>
        <fullName evidence="1">Tetratricopeptide repeat protein</fullName>
    </submittedName>
</protein>
<comment type="caution">
    <text evidence="1">The sequence shown here is derived from an EMBL/GenBank/DDBJ whole genome shotgun (WGS) entry which is preliminary data.</text>
</comment>
<evidence type="ECO:0000313" key="1">
    <source>
        <dbReference type="EMBL" id="NJP46967.1"/>
    </source>
</evidence>
<dbReference type="SMART" id="SM00028">
    <property type="entry name" value="TPR"/>
    <property type="match status" value="4"/>
</dbReference>
<reference evidence="1 2" key="1">
    <citation type="submission" date="2020-03" db="EMBL/GenBank/DDBJ databases">
        <title>WGS of actinomycetes isolated from Thailand.</title>
        <authorList>
            <person name="Thawai C."/>
        </authorList>
    </citation>
    <scope>NUCLEOTIDE SEQUENCE [LARGE SCALE GENOMIC DNA]</scope>
    <source>
        <strain evidence="1 2">PRB2-1</strain>
    </source>
</reference>
<dbReference type="Gene3D" id="3.40.50.300">
    <property type="entry name" value="P-loop containing nucleotide triphosphate hydrolases"/>
    <property type="match status" value="1"/>
</dbReference>
<name>A0ABX0ZVJ3_9ACTN</name>
<accession>A0ABX0ZVJ3</accession>
<dbReference type="InterPro" id="IPR011990">
    <property type="entry name" value="TPR-like_helical_dom_sf"/>
</dbReference>
<evidence type="ECO:0000313" key="2">
    <source>
        <dbReference type="Proteomes" id="UP000734511"/>
    </source>
</evidence>
<dbReference type="InterPro" id="IPR027417">
    <property type="entry name" value="P-loop_NTPase"/>
</dbReference>
<sequence length="747" mass="79978">MNGEPLSMQERLRRRRSGGFVGRQAELAVFAGNLATTPDDPAHQFLFHVHGPGGVGKTTLLDQWQAAARARGALVAAVGENAGTVPAAMAEIAGRLAEQGRPLKAFERLLAVYQQRRQEADAALAADPQPSMAGTVAAQAGLAGLGLLPGVGALAGAMDPNQLALGVDRLRALLSARFRDEQDVRLVLDPVAVLSPVLTADLASAAARAPWLTLFFDTYERTGPALDGWLRDLLVLGRHGDLPGNVVVVLAGQGDLDPAVWADHLDLVTRVPLGPFTDAEARQLLAAKGVTDEAVVAAVLRLTGGLPVLVGALAATRPAGPDAVGDPADTAVERFLKWEADPAARAAALAAALPLHLDEDVYRLAVADDAPGAADRYDWLRGLPFVTEHAGRARYHDVVRTQMLRLRRTRAPQRWREQHERLAAGYGRWRERTEGGRGVGELWADPGWRDHRLHETYHELCADPRTALPGALPHLARACTAGPETARRWVRMLTDAADDADAPELGALARALREVYGERPGTVPAPEAGLAARALTVLLERGGQDRDRRALMYAVRAWAHRQAGDPLAALADYDRAEHLGLRSFLLYSGRGDTAWTAGDPARAVADYTAALAAEPGHPRAAHIRTQLGGALMVTGWYTDAVLELDTVVEADPTDIRARDYRAMVLLHLRRPAEALIDVEACMAVSDTPELGHRILRAVAHLELGHRTEAAADLDALLANPAAVLAWAEALGPYAETPDAVRPAPREV</sequence>
<dbReference type="InterPro" id="IPR019734">
    <property type="entry name" value="TPR_rpt"/>
</dbReference>
<gene>
    <name evidence="1" type="ORF">HCN08_26690</name>
</gene>
<dbReference type="RefSeq" id="WP_167985805.1">
    <property type="nucleotide sequence ID" value="NZ_JAATEJ010000025.1"/>
</dbReference>
<keyword evidence="2" id="KW-1185">Reference proteome</keyword>
<dbReference type="SUPFAM" id="SSF52540">
    <property type="entry name" value="P-loop containing nucleoside triphosphate hydrolases"/>
    <property type="match status" value="1"/>
</dbReference>
<dbReference type="Proteomes" id="UP000734511">
    <property type="component" value="Unassembled WGS sequence"/>
</dbReference>
<proteinExistence type="predicted"/>
<dbReference type="SUPFAM" id="SSF48452">
    <property type="entry name" value="TPR-like"/>
    <property type="match status" value="1"/>
</dbReference>
<organism evidence="1 2">
    <name type="scientific">Actinacidiphila epipremni</name>
    <dbReference type="NCBI Taxonomy" id="2053013"/>
    <lineage>
        <taxon>Bacteria</taxon>
        <taxon>Bacillati</taxon>
        <taxon>Actinomycetota</taxon>
        <taxon>Actinomycetes</taxon>
        <taxon>Kitasatosporales</taxon>
        <taxon>Streptomycetaceae</taxon>
        <taxon>Actinacidiphila</taxon>
    </lineage>
</organism>
<dbReference type="EMBL" id="JAATEJ010000025">
    <property type="protein sequence ID" value="NJP46967.1"/>
    <property type="molecule type" value="Genomic_DNA"/>
</dbReference>
<dbReference type="Pfam" id="PF13432">
    <property type="entry name" value="TPR_16"/>
    <property type="match status" value="1"/>
</dbReference>
<dbReference type="Gene3D" id="1.25.40.10">
    <property type="entry name" value="Tetratricopeptide repeat domain"/>
    <property type="match status" value="2"/>
</dbReference>